<accession>A0ABP5QTH6</accession>
<proteinExistence type="predicted"/>
<dbReference type="EMBL" id="BAAATR010000010">
    <property type="protein sequence ID" value="GAA2244082.1"/>
    <property type="molecule type" value="Genomic_DNA"/>
</dbReference>
<protein>
    <recommendedName>
        <fullName evidence="1">PspA-associated domain-containing protein</fullName>
    </recommendedName>
</protein>
<evidence type="ECO:0000313" key="2">
    <source>
        <dbReference type="EMBL" id="GAA2244082.1"/>
    </source>
</evidence>
<reference evidence="3" key="1">
    <citation type="journal article" date="2019" name="Int. J. Syst. Evol. Microbiol.">
        <title>The Global Catalogue of Microorganisms (GCM) 10K type strain sequencing project: providing services to taxonomists for standard genome sequencing and annotation.</title>
        <authorList>
            <consortium name="The Broad Institute Genomics Platform"/>
            <consortium name="The Broad Institute Genome Sequencing Center for Infectious Disease"/>
            <person name="Wu L."/>
            <person name="Ma J."/>
        </authorList>
    </citation>
    <scope>NUCLEOTIDE SEQUENCE [LARGE SCALE GENOMIC DNA]</scope>
    <source>
        <strain evidence="3">JCM 7356</strain>
    </source>
</reference>
<gene>
    <name evidence="2" type="ORF">GCM10010430_27290</name>
</gene>
<keyword evidence="3" id="KW-1185">Reference proteome</keyword>
<feature type="domain" description="PspA-associated" evidence="1">
    <location>
        <begin position="1"/>
        <end position="92"/>
    </location>
</feature>
<comment type="caution">
    <text evidence="2">The sequence shown here is derived from an EMBL/GenBank/DDBJ whole genome shotgun (WGS) entry which is preliminary data.</text>
</comment>
<evidence type="ECO:0000313" key="3">
    <source>
        <dbReference type="Proteomes" id="UP001500305"/>
    </source>
</evidence>
<dbReference type="InterPro" id="IPR054437">
    <property type="entry name" value="PspA-assoc_dom"/>
</dbReference>
<dbReference type="Pfam" id="PF22743">
    <property type="entry name" value="PspAA"/>
    <property type="match status" value="1"/>
</dbReference>
<dbReference type="RefSeq" id="WP_344636600.1">
    <property type="nucleotide sequence ID" value="NZ_BAAATR010000010.1"/>
</dbReference>
<dbReference type="Proteomes" id="UP001500305">
    <property type="component" value="Unassembled WGS sequence"/>
</dbReference>
<organism evidence="2 3">
    <name type="scientific">Kitasatospora cystarginea</name>
    <dbReference type="NCBI Taxonomy" id="58350"/>
    <lineage>
        <taxon>Bacteria</taxon>
        <taxon>Bacillati</taxon>
        <taxon>Actinomycetota</taxon>
        <taxon>Actinomycetes</taxon>
        <taxon>Kitasatosporales</taxon>
        <taxon>Streptomycetaceae</taxon>
        <taxon>Kitasatospora</taxon>
    </lineage>
</organism>
<sequence length="92" mass="9854">MIVRILGEGQYSVAEGHLDELNRLDARLQSAVEAQDEKGFAGALRALLETVRRLGAPLTPDSLVPSELVLPDEDMSLAEVSALLTDESLIPG</sequence>
<evidence type="ECO:0000259" key="1">
    <source>
        <dbReference type="Pfam" id="PF22743"/>
    </source>
</evidence>
<name>A0ABP5QTH6_9ACTN</name>